<dbReference type="InterPro" id="IPR023393">
    <property type="entry name" value="START-like_dom_sf"/>
</dbReference>
<comment type="caution">
    <text evidence="2">The sequence shown here is derived from an EMBL/GenBank/DDBJ whole genome shotgun (WGS) entry which is preliminary data.</text>
</comment>
<name>A0AAW2Z0B5_9EUKA</name>
<dbReference type="AlphaFoldDB" id="A0AAW2Z0B5"/>
<proteinExistence type="predicted"/>
<dbReference type="Gene3D" id="3.30.530.20">
    <property type="match status" value="1"/>
</dbReference>
<keyword evidence="3" id="KW-1185">Reference proteome</keyword>
<dbReference type="EMBL" id="JAOPGA020000883">
    <property type="protein sequence ID" value="KAL0482697.1"/>
    <property type="molecule type" value="Genomic_DNA"/>
</dbReference>
<feature type="region of interest" description="Disordered" evidence="1">
    <location>
        <begin position="248"/>
        <end position="267"/>
    </location>
</feature>
<evidence type="ECO:0000256" key="1">
    <source>
        <dbReference type="SAM" id="MobiDB-lite"/>
    </source>
</evidence>
<organism evidence="2 3">
    <name type="scientific">Acrasis kona</name>
    <dbReference type="NCBI Taxonomy" id="1008807"/>
    <lineage>
        <taxon>Eukaryota</taxon>
        <taxon>Discoba</taxon>
        <taxon>Heterolobosea</taxon>
        <taxon>Tetramitia</taxon>
        <taxon>Eutetramitia</taxon>
        <taxon>Acrasidae</taxon>
        <taxon>Acrasis</taxon>
    </lineage>
</organism>
<protein>
    <submittedName>
        <fullName evidence="2">Phenylalanine tRS</fullName>
    </submittedName>
</protein>
<dbReference type="Proteomes" id="UP001431209">
    <property type="component" value="Unassembled WGS sequence"/>
</dbReference>
<dbReference type="SUPFAM" id="SSF55961">
    <property type="entry name" value="Bet v1-like"/>
    <property type="match status" value="1"/>
</dbReference>
<evidence type="ECO:0000313" key="3">
    <source>
        <dbReference type="Proteomes" id="UP001431209"/>
    </source>
</evidence>
<reference evidence="2 3" key="1">
    <citation type="submission" date="2024-03" db="EMBL/GenBank/DDBJ databases">
        <title>The Acrasis kona genome and developmental transcriptomes reveal deep origins of eukaryotic multicellular pathways.</title>
        <authorList>
            <person name="Sheikh S."/>
            <person name="Fu C.-J."/>
            <person name="Brown M.W."/>
            <person name="Baldauf S.L."/>
        </authorList>
    </citation>
    <scope>NUCLEOTIDE SEQUENCE [LARGE SCALE GENOMIC DNA]</scope>
    <source>
        <strain evidence="2 3">ATCC MYA-3509</strain>
    </source>
</reference>
<evidence type="ECO:0000313" key="2">
    <source>
        <dbReference type="EMBL" id="KAL0482697.1"/>
    </source>
</evidence>
<accession>A0AAW2Z0B5</accession>
<gene>
    <name evidence="2" type="ORF">AKO1_014370</name>
</gene>
<sequence>MNIREQFRDTRAIMSSFMPVISDIYRSNELWSSIKVQNNVQVTGLPSSIYKSFPSLVRGTTIMNMSLTDMFHYNHNQTLAQMKMLNPILVDYKKLYVQPGKNTPTLYKAFFQPPVWLVARRDYIFLNETFLYDRQGNEIDIPDNVREDLDRFVLANSHRIQKIVALTRSVTEDEINKSSLKNELQSNGSDVRGFIRCIAWIGDKVDENTCEVSILTDMDIGGTIPEKVKQIISQYNADGLITLKKHLDQRKGSKLPPPGAVGMPQHL</sequence>